<name>A0A9N9WA98_9NEOP</name>
<feature type="region of interest" description="Disordered" evidence="1">
    <location>
        <begin position="48"/>
        <end position="180"/>
    </location>
</feature>
<accession>A0A9N9WA98</accession>
<keyword evidence="3" id="KW-1185">Reference proteome</keyword>
<evidence type="ECO:0000313" key="3">
    <source>
        <dbReference type="Proteomes" id="UP001153714"/>
    </source>
</evidence>
<reference evidence="2" key="1">
    <citation type="submission" date="2021-12" db="EMBL/GenBank/DDBJ databases">
        <authorList>
            <person name="King R."/>
        </authorList>
    </citation>
    <scope>NUCLEOTIDE SEQUENCE</scope>
</reference>
<feature type="compositionally biased region" description="Basic residues" evidence="1">
    <location>
        <begin position="123"/>
        <end position="180"/>
    </location>
</feature>
<evidence type="ECO:0000256" key="1">
    <source>
        <dbReference type="SAM" id="MobiDB-lite"/>
    </source>
</evidence>
<evidence type="ECO:0000313" key="2">
    <source>
        <dbReference type="EMBL" id="CAG9783278.1"/>
    </source>
</evidence>
<gene>
    <name evidence="2" type="ORF">DIATSA_LOCUS1465</name>
</gene>
<proteinExistence type="predicted"/>
<protein>
    <submittedName>
        <fullName evidence="2">Uncharacterized protein</fullName>
    </submittedName>
</protein>
<reference evidence="2" key="2">
    <citation type="submission" date="2022-10" db="EMBL/GenBank/DDBJ databases">
        <authorList>
            <consortium name="ENA_rothamsted_submissions"/>
            <consortium name="culmorum"/>
            <person name="King R."/>
        </authorList>
    </citation>
    <scope>NUCLEOTIDE SEQUENCE</scope>
</reference>
<feature type="compositionally biased region" description="Basic and acidic residues" evidence="1">
    <location>
        <begin position="59"/>
        <end position="96"/>
    </location>
</feature>
<dbReference type="OrthoDB" id="7471310at2759"/>
<sequence>MGLNGGMEAGEEEKKKKIDQDVMLFLRKRSDSEVPRYATRLKTYINLQQKRQKAAAARRHSEQILKNERSGVRKKNGENKTLETTDNRGIPEEERGVKRRGDKPSGSRIGSRSPSGEPADRCGRRRRRRSRCGKKRRRRRSCSRRRRRRRSCRRRRRRSCSRRRRRRSCRRRRKRCRGGR</sequence>
<feature type="compositionally biased region" description="Low complexity" evidence="1">
    <location>
        <begin position="104"/>
        <end position="116"/>
    </location>
</feature>
<feature type="region of interest" description="Disordered" evidence="1">
    <location>
        <begin position="1"/>
        <end position="20"/>
    </location>
</feature>
<dbReference type="Proteomes" id="UP001153714">
    <property type="component" value="Chromosome 10"/>
</dbReference>
<dbReference type="EMBL" id="OU893341">
    <property type="protein sequence ID" value="CAG9783278.1"/>
    <property type="molecule type" value="Genomic_DNA"/>
</dbReference>
<organism evidence="2 3">
    <name type="scientific">Diatraea saccharalis</name>
    <name type="common">sugarcane borer</name>
    <dbReference type="NCBI Taxonomy" id="40085"/>
    <lineage>
        <taxon>Eukaryota</taxon>
        <taxon>Metazoa</taxon>
        <taxon>Ecdysozoa</taxon>
        <taxon>Arthropoda</taxon>
        <taxon>Hexapoda</taxon>
        <taxon>Insecta</taxon>
        <taxon>Pterygota</taxon>
        <taxon>Neoptera</taxon>
        <taxon>Endopterygota</taxon>
        <taxon>Lepidoptera</taxon>
        <taxon>Glossata</taxon>
        <taxon>Ditrysia</taxon>
        <taxon>Pyraloidea</taxon>
        <taxon>Crambidae</taxon>
        <taxon>Crambinae</taxon>
        <taxon>Diatraea</taxon>
    </lineage>
</organism>
<dbReference type="AlphaFoldDB" id="A0A9N9WA98"/>